<keyword evidence="2" id="KW-0963">Cytoplasm</keyword>
<dbReference type="GO" id="GO:0008312">
    <property type="term" value="F:7S RNA binding"/>
    <property type="evidence" value="ECO:0007669"/>
    <property type="project" value="InterPro"/>
</dbReference>
<dbReference type="Pfam" id="PF01922">
    <property type="entry name" value="SRP19"/>
    <property type="match status" value="1"/>
</dbReference>
<dbReference type="Gene3D" id="3.30.56.30">
    <property type="entry name" value="Signal recognition particle, SRP19-like subunit"/>
    <property type="match status" value="1"/>
</dbReference>
<dbReference type="GO" id="GO:0006617">
    <property type="term" value="P:SRP-dependent cotranslational protein targeting to membrane, signal sequence recognition"/>
    <property type="evidence" value="ECO:0007669"/>
    <property type="project" value="TreeGrafter"/>
</dbReference>
<evidence type="ECO:0000313" key="6">
    <source>
        <dbReference type="Proteomes" id="UP000220797"/>
    </source>
</evidence>
<dbReference type="OMA" id="QCVVEKN"/>
<evidence type="ECO:0000256" key="4">
    <source>
        <dbReference type="ARBA" id="ARBA00023274"/>
    </source>
</evidence>
<dbReference type="PANTHER" id="PTHR17453">
    <property type="entry name" value="SIGNAL RECOGNITION PARTICLE 19 KD PROTEIN"/>
    <property type="match status" value="1"/>
</dbReference>
<proteinExistence type="predicted"/>
<evidence type="ECO:0000256" key="3">
    <source>
        <dbReference type="ARBA" id="ARBA00023135"/>
    </source>
</evidence>
<dbReference type="GeneID" id="39733842"/>
<sequence length="136" mass="16204">MIKPEENVNNESLETKDVSRWKIIYPNYINKKKKVKEGRRINLSYCVDDPSIEEIELACKELNVSYYVEKKKCYPRDWQVEGRIRVKLPNIEEQILNKFDLMKKIGIKLQTIKVNNESNTSTNQNNLTKKKKKNQR</sequence>
<evidence type="ECO:0000256" key="2">
    <source>
        <dbReference type="ARBA" id="ARBA00022490"/>
    </source>
</evidence>
<comment type="caution">
    <text evidence="5">The sequence shown here is derived from an EMBL/GenBank/DDBJ whole genome shotgun (WGS) entry which is preliminary data.</text>
</comment>
<dbReference type="InterPro" id="IPR036521">
    <property type="entry name" value="SRP19-like_sf"/>
</dbReference>
<dbReference type="PANTHER" id="PTHR17453:SF0">
    <property type="entry name" value="SIGNAL RECOGNITION PARTICLE 19 KDA PROTEIN"/>
    <property type="match status" value="1"/>
</dbReference>
<dbReference type="EMBL" id="CVMV01000110">
    <property type="protein sequence ID" value="CRG97732.1"/>
    <property type="molecule type" value="Genomic_DNA"/>
</dbReference>
<dbReference type="RefSeq" id="XP_028530533.1">
    <property type="nucleotide sequence ID" value="XM_028674151.1"/>
</dbReference>
<gene>
    <name evidence="5" type="ORF">PGAL8A_00530900</name>
</gene>
<dbReference type="OrthoDB" id="2190947at2759"/>
<organism evidence="5 6">
    <name type="scientific">Plasmodium gallinaceum</name>
    <dbReference type="NCBI Taxonomy" id="5849"/>
    <lineage>
        <taxon>Eukaryota</taxon>
        <taxon>Sar</taxon>
        <taxon>Alveolata</taxon>
        <taxon>Apicomplexa</taxon>
        <taxon>Aconoidasida</taxon>
        <taxon>Haemosporida</taxon>
        <taxon>Plasmodiidae</taxon>
        <taxon>Plasmodium</taxon>
        <taxon>Plasmodium (Haemamoeba)</taxon>
    </lineage>
</organism>
<dbReference type="InterPro" id="IPR002778">
    <property type="entry name" value="Signal_recog_particle_SRP19"/>
</dbReference>
<keyword evidence="6" id="KW-1185">Reference proteome</keyword>
<keyword evidence="4" id="KW-0687">Ribonucleoprotein</keyword>
<dbReference type="SUPFAM" id="SSF69695">
    <property type="entry name" value="SRP19"/>
    <property type="match status" value="1"/>
</dbReference>
<evidence type="ECO:0000313" key="5">
    <source>
        <dbReference type="EMBL" id="CRG97732.1"/>
    </source>
</evidence>
<protein>
    <submittedName>
        <fullName evidence="5">Signal recognition particle SRP19, putative</fullName>
    </submittedName>
</protein>
<name>A0A1J1GYU8_PLAGA</name>
<dbReference type="Proteomes" id="UP000220797">
    <property type="component" value="Unassembled WGS sequence"/>
</dbReference>
<dbReference type="AlphaFoldDB" id="A0A1J1GYU8"/>
<comment type="subcellular location">
    <subcellularLocation>
        <location evidence="1">Cytoplasm</location>
    </subcellularLocation>
</comment>
<evidence type="ECO:0000256" key="1">
    <source>
        <dbReference type="ARBA" id="ARBA00004496"/>
    </source>
</evidence>
<dbReference type="GO" id="GO:0005786">
    <property type="term" value="C:signal recognition particle, endoplasmic reticulum targeting"/>
    <property type="evidence" value="ECO:0007669"/>
    <property type="project" value="UniProtKB-KW"/>
</dbReference>
<dbReference type="VEuPathDB" id="PlasmoDB:PGAL8A_00530900"/>
<keyword evidence="3" id="KW-0733">Signal recognition particle</keyword>
<accession>A0A1J1GYU8</accession>
<reference evidence="5" key="1">
    <citation type="submission" date="2015-04" db="EMBL/GenBank/DDBJ databases">
        <authorList>
            <consortium name="Pathogen Informatics"/>
        </authorList>
    </citation>
    <scope>NUCLEOTIDE SEQUENCE [LARGE SCALE GENOMIC DNA]</scope>
    <source>
        <strain evidence="5">8A</strain>
    </source>
</reference>